<dbReference type="InterPro" id="IPR002401">
    <property type="entry name" value="Cyt_P450_E_grp-I"/>
</dbReference>
<dbReference type="Pfam" id="PF00067">
    <property type="entry name" value="p450"/>
    <property type="match status" value="2"/>
</dbReference>
<evidence type="ECO:0000313" key="11">
    <source>
        <dbReference type="Proteomes" id="UP001497457"/>
    </source>
</evidence>
<keyword evidence="2 7" id="KW-0349">Heme</keyword>
<dbReference type="FunFam" id="1.10.630.10:FF:000043">
    <property type="entry name" value="Cytochrome P450 99A2"/>
    <property type="match status" value="1"/>
</dbReference>
<dbReference type="Gene3D" id="1.10.630.10">
    <property type="entry name" value="Cytochrome P450"/>
    <property type="match status" value="1"/>
</dbReference>
<comment type="cofactor">
    <cofactor evidence="7">
        <name>heme</name>
        <dbReference type="ChEBI" id="CHEBI:30413"/>
    </cofactor>
</comment>
<dbReference type="Proteomes" id="UP001497457">
    <property type="component" value="Chromosome 19rd"/>
</dbReference>
<gene>
    <name evidence="10" type="ORF">URODEC1_LOCUS45772</name>
</gene>
<organism evidence="10 11">
    <name type="scientific">Urochloa decumbens</name>
    <dbReference type="NCBI Taxonomy" id="240449"/>
    <lineage>
        <taxon>Eukaryota</taxon>
        <taxon>Viridiplantae</taxon>
        <taxon>Streptophyta</taxon>
        <taxon>Embryophyta</taxon>
        <taxon>Tracheophyta</taxon>
        <taxon>Spermatophyta</taxon>
        <taxon>Magnoliopsida</taxon>
        <taxon>Liliopsida</taxon>
        <taxon>Poales</taxon>
        <taxon>Poaceae</taxon>
        <taxon>PACMAD clade</taxon>
        <taxon>Panicoideae</taxon>
        <taxon>Panicodae</taxon>
        <taxon>Paniceae</taxon>
        <taxon>Melinidinae</taxon>
        <taxon>Urochloa</taxon>
    </lineage>
</organism>
<evidence type="ECO:0000256" key="5">
    <source>
        <dbReference type="ARBA" id="ARBA00023004"/>
    </source>
</evidence>
<feature type="binding site" description="axial binding residue" evidence="7">
    <location>
        <position position="436"/>
    </location>
    <ligand>
        <name>heme</name>
        <dbReference type="ChEBI" id="CHEBI:30413"/>
    </ligand>
    <ligandPart>
        <name>Fe</name>
        <dbReference type="ChEBI" id="CHEBI:18248"/>
    </ligandPart>
</feature>
<dbReference type="AlphaFoldDB" id="A0ABC8ZPS4"/>
<dbReference type="PRINTS" id="PR00463">
    <property type="entry name" value="EP450I"/>
</dbReference>
<keyword evidence="9" id="KW-1133">Transmembrane helix</keyword>
<dbReference type="GO" id="GO:0046872">
    <property type="term" value="F:metal ion binding"/>
    <property type="evidence" value="ECO:0007669"/>
    <property type="project" value="UniProtKB-KW"/>
</dbReference>
<dbReference type="PRINTS" id="PR00385">
    <property type="entry name" value="P450"/>
</dbReference>
<keyword evidence="3 7" id="KW-0479">Metal-binding</keyword>
<evidence type="ECO:0000256" key="4">
    <source>
        <dbReference type="ARBA" id="ARBA00023002"/>
    </source>
</evidence>
<evidence type="ECO:0000256" key="8">
    <source>
        <dbReference type="RuleBase" id="RU000461"/>
    </source>
</evidence>
<keyword evidence="4 8" id="KW-0560">Oxidoreductase</keyword>
<comment type="similarity">
    <text evidence="1 8">Belongs to the cytochrome P450 family.</text>
</comment>
<evidence type="ECO:0000313" key="10">
    <source>
        <dbReference type="EMBL" id="CAL4962677.1"/>
    </source>
</evidence>
<protein>
    <recommendedName>
        <fullName evidence="12">Cytochrome P450</fullName>
    </recommendedName>
</protein>
<keyword evidence="9" id="KW-0812">Transmembrane</keyword>
<keyword evidence="5 7" id="KW-0408">Iron</keyword>
<dbReference type="InterPro" id="IPR017972">
    <property type="entry name" value="Cyt_P450_CS"/>
</dbReference>
<evidence type="ECO:0000256" key="6">
    <source>
        <dbReference type="ARBA" id="ARBA00023033"/>
    </source>
</evidence>
<reference evidence="10" key="1">
    <citation type="submission" date="2024-10" db="EMBL/GenBank/DDBJ databases">
        <authorList>
            <person name="Ryan C."/>
        </authorList>
    </citation>
    <scope>NUCLEOTIDE SEQUENCE [LARGE SCALE GENOMIC DNA]</scope>
</reference>
<keyword evidence="11" id="KW-1185">Reference proteome</keyword>
<dbReference type="InterPro" id="IPR001128">
    <property type="entry name" value="Cyt_P450"/>
</dbReference>
<evidence type="ECO:0008006" key="12">
    <source>
        <dbReference type="Google" id="ProtNLM"/>
    </source>
</evidence>
<dbReference type="GO" id="GO:0004497">
    <property type="term" value="F:monooxygenase activity"/>
    <property type="evidence" value="ECO:0007669"/>
    <property type="project" value="UniProtKB-KW"/>
</dbReference>
<dbReference type="PROSITE" id="PS00086">
    <property type="entry name" value="CYTOCHROME_P450"/>
    <property type="match status" value="1"/>
</dbReference>
<keyword evidence="9" id="KW-0472">Membrane</keyword>
<sequence length="499" mass="55507">MELNALMNTPILLGLIISLLIILASRSGFEKRRRRRRPPGPWGLPFIGSIHHMLTSQPQAALRDLALKHGPVMYLRLGQVDAVVISSASAAEEALRANDLSFASRPSLLGGEIACYGNLDIAFAPYGTYWRALRKLCALELLGVSKVRQLAHVRDRETMALVREVAARRRCSSGGGGGGEPPAALMEQFLSAVSLVISNISGFCVSDLFPSLRLVDAITGTRRQLWTARRQLDDVLDRIIAESDARRKERKAKDVGGGGGGDDLVSVMLRIRDEGEFEFPFDNTNIKAIILDLFTGGTETVSSTAEWVMAELMKNPNAMVKAQTEVRQAFKHIDPHDHESQLGDLSYTRMVIKETLRLHPPLPLLLPHMCRETCSVGAFEVAKGSRVIINSWAIARSPEHWDNAEKFKPERFEKNTADYTGTKFDYLPFGYGRRMCPGSGFGIAVLELMVARLLYYFNWSLPDGIRPEELDMDTTVGASARRTSQLRLVAFPYEFQMEI</sequence>
<dbReference type="PANTHER" id="PTHR47955:SF8">
    <property type="entry name" value="CYTOCHROME P450 71D11-LIKE"/>
    <property type="match status" value="1"/>
</dbReference>
<evidence type="ECO:0000256" key="1">
    <source>
        <dbReference type="ARBA" id="ARBA00010617"/>
    </source>
</evidence>
<keyword evidence="6 8" id="KW-0503">Monooxygenase</keyword>
<dbReference type="InterPro" id="IPR036396">
    <property type="entry name" value="Cyt_P450_sf"/>
</dbReference>
<evidence type="ECO:0000256" key="3">
    <source>
        <dbReference type="ARBA" id="ARBA00022723"/>
    </source>
</evidence>
<name>A0ABC8ZPS4_9POAL</name>
<feature type="transmembrane region" description="Helical" evidence="9">
    <location>
        <begin position="6"/>
        <end position="29"/>
    </location>
</feature>
<dbReference type="EMBL" id="OZ075129">
    <property type="protein sequence ID" value="CAL4962677.1"/>
    <property type="molecule type" value="Genomic_DNA"/>
</dbReference>
<accession>A0ABC8ZPS4</accession>
<dbReference type="SUPFAM" id="SSF48264">
    <property type="entry name" value="Cytochrome P450"/>
    <property type="match status" value="1"/>
</dbReference>
<evidence type="ECO:0000256" key="9">
    <source>
        <dbReference type="SAM" id="Phobius"/>
    </source>
</evidence>
<evidence type="ECO:0000256" key="2">
    <source>
        <dbReference type="ARBA" id="ARBA00022617"/>
    </source>
</evidence>
<evidence type="ECO:0000256" key="7">
    <source>
        <dbReference type="PIRSR" id="PIRSR602401-1"/>
    </source>
</evidence>
<proteinExistence type="inferred from homology"/>
<dbReference type="PANTHER" id="PTHR47955">
    <property type="entry name" value="CYTOCHROME P450 FAMILY 71 PROTEIN"/>
    <property type="match status" value="1"/>
</dbReference>